<gene>
    <name evidence="3" type="ORF">PCOAH_00021650</name>
</gene>
<dbReference type="EMBL" id="CP016246">
    <property type="protein sequence ID" value="ANQ08002.1"/>
    <property type="molecule type" value="Genomic_DNA"/>
</dbReference>
<feature type="non-terminal residue" evidence="3">
    <location>
        <position position="672"/>
    </location>
</feature>
<dbReference type="KEGG" id="pcot:PCOAH_00021650"/>
<sequence>DELDAIKDYLTELNRSAQSLQNANYHRSVLKDTSWKDQNKRNPFLRCIQMKRDVEKQFRCIDLVSHSNDADSASTSDDPSEGERQSRGGTPTGRAPQVEQRRGKKTTSQQESGRGKKDIRFSLENRSNAKERNQRGEANACATSLNGKADTQTRLIPYGTARKGEEGEYGKMGIFSLRKGHSEQEKPPVRTDQRKERKAEQTKQAKQAEQLGNFSNERERELFQYLIVKANDEIENISQSLRKKYEEELMSKVDQIKASYEDRIKRLSKGRRYLRDEKEQMVKEDKFNKEVITKLEKKNILLLQEMEELKKKYQLVCDATLQKDVLKWNTDQVGVEVGMGTMRDEHSREDHLIRDYEKKINKLKEQLNRTHGECLSFKTMWEGHGRQLHQRQEEVSDLQREVHKCLTSKKEMEEKWAHLKGENFKMEAENDRLRAELKKAKLNIQKLEENHADVCQNKDHLLACYKTEEKKLKEDVQNYKMKCALLENKNQEQLFEKKCKMLENALKDTENEKSICERICEKNENIQRDMLIEIKSLKNELYECKHKAYKISKTGVNLPQGGYSTDTRMGWRQKGWPLPMMNQLAVEGNHHFPGEQDTTQKIKSIEKQLTLLKLERSTKEAELKRCPMYGGRTEEVRRRECLTKRLQCIDDKIRMLDGTLEIIQLSTGDHVT</sequence>
<feature type="compositionally biased region" description="Basic and acidic residues" evidence="2">
    <location>
        <begin position="180"/>
        <end position="203"/>
    </location>
</feature>
<protein>
    <submittedName>
        <fullName evidence="3">Uncharacterized protein</fullName>
    </submittedName>
</protein>
<evidence type="ECO:0000313" key="4">
    <source>
        <dbReference type="Proteomes" id="UP000092716"/>
    </source>
</evidence>
<reference evidence="4" key="1">
    <citation type="submission" date="2016-06" db="EMBL/GenBank/DDBJ databases">
        <title>First high quality genome sequence of Plasmodium coatneyi using continuous long reads from single molecule, real-time sequencing.</title>
        <authorList>
            <person name="Chien J.-T."/>
            <person name="Pakala S.B."/>
            <person name="Geraldo J.A."/>
            <person name="Lapp S.A."/>
            <person name="Barnwell J.W."/>
            <person name="Kissinger J.C."/>
            <person name="Galinski M.R."/>
            <person name="Humphrey J.C."/>
        </authorList>
    </citation>
    <scope>NUCLEOTIDE SEQUENCE [LARGE SCALE GENOMIC DNA]</scope>
    <source>
        <strain evidence="4">Hackeri</strain>
    </source>
</reference>
<dbReference type="AlphaFoldDB" id="A0A1B1DYW8"/>
<keyword evidence="1" id="KW-0175">Coiled coil</keyword>
<dbReference type="VEuPathDB" id="PlasmoDB:PCOAH_00021650"/>
<keyword evidence="4" id="KW-1185">Reference proteome</keyword>
<evidence type="ECO:0000256" key="2">
    <source>
        <dbReference type="SAM" id="MobiDB-lite"/>
    </source>
</evidence>
<accession>A0A1B1DYW8</accession>
<feature type="region of interest" description="Disordered" evidence="2">
    <location>
        <begin position="67"/>
        <end position="146"/>
    </location>
</feature>
<evidence type="ECO:0000256" key="1">
    <source>
        <dbReference type="SAM" id="Coils"/>
    </source>
</evidence>
<organism evidence="3 4">
    <name type="scientific">Plasmodium coatneyi</name>
    <dbReference type="NCBI Taxonomy" id="208452"/>
    <lineage>
        <taxon>Eukaryota</taxon>
        <taxon>Sar</taxon>
        <taxon>Alveolata</taxon>
        <taxon>Apicomplexa</taxon>
        <taxon>Aconoidasida</taxon>
        <taxon>Haemosporida</taxon>
        <taxon>Plasmodiidae</taxon>
        <taxon>Plasmodium</taxon>
    </lineage>
</organism>
<dbReference type="GeneID" id="30908891"/>
<feature type="compositionally biased region" description="Low complexity" evidence="2">
    <location>
        <begin position="67"/>
        <end position="77"/>
    </location>
</feature>
<dbReference type="OrthoDB" id="372418at2759"/>
<dbReference type="RefSeq" id="XP_019914697.1">
    <property type="nucleotide sequence ID" value="XM_020058972.1"/>
</dbReference>
<proteinExistence type="predicted"/>
<feature type="compositionally biased region" description="Basic and acidic residues" evidence="2">
    <location>
        <begin position="113"/>
        <end position="135"/>
    </location>
</feature>
<evidence type="ECO:0000313" key="3">
    <source>
        <dbReference type="EMBL" id="ANQ08002.1"/>
    </source>
</evidence>
<feature type="non-terminal residue" evidence="3">
    <location>
        <position position="1"/>
    </location>
</feature>
<name>A0A1B1DYW8_9APIC</name>
<dbReference type="Proteomes" id="UP000092716">
    <property type="component" value="Chromosome 8"/>
</dbReference>
<feature type="region of interest" description="Disordered" evidence="2">
    <location>
        <begin position="177"/>
        <end position="214"/>
    </location>
</feature>
<feature type="coiled-coil region" evidence="1">
    <location>
        <begin position="346"/>
        <end position="519"/>
    </location>
</feature>